<proteinExistence type="predicted"/>
<keyword evidence="2" id="KW-1185">Reference proteome</keyword>
<dbReference type="EMBL" id="LWDE02000667">
    <property type="protein sequence ID" value="KAE8245773.1"/>
    <property type="molecule type" value="Genomic_DNA"/>
</dbReference>
<dbReference type="AlphaFoldDB" id="A0A8X7SVP5"/>
<name>A0A8X7SVP5_9BASI</name>
<evidence type="ECO:0000313" key="1">
    <source>
        <dbReference type="EMBL" id="KAE8245773.1"/>
    </source>
</evidence>
<gene>
    <name evidence="1" type="ORF">A4X06_0g5430</name>
</gene>
<comment type="caution">
    <text evidence="1">The sequence shown here is derived from an EMBL/GenBank/DDBJ whole genome shotgun (WGS) entry which is preliminary data.</text>
</comment>
<dbReference type="Proteomes" id="UP000077684">
    <property type="component" value="Unassembled WGS sequence"/>
</dbReference>
<evidence type="ECO:0000313" key="2">
    <source>
        <dbReference type="Proteomes" id="UP000077684"/>
    </source>
</evidence>
<protein>
    <submittedName>
        <fullName evidence="1">Uncharacterized protein</fullName>
    </submittedName>
</protein>
<sequence>MGVAEARGMETLVSAAVDLGERDCVLLVLGDNKGVLYGWQKGRSASAGVNETFLRMSTVATSAGTLLQPQPLPSRRPVRLDDLLVIRNGLEIHNDRAHAAIWACVSFAFFSLARIGEVTADLSAPRDPTARALRYHWSLRPPDGIVAATVTLRLPIDKTQGPTGSDLIASSQASSSPQICPVHAVHHHLLVNAAVPADAGPFAYIDCDGHPRELTGSFCTDTANAILAAANTQQAPDQRSLPAHWWNYVLYVRRHSGD</sequence>
<accession>A0A8X7SVP5</accession>
<reference evidence="1" key="1">
    <citation type="submission" date="2016-04" db="EMBL/GenBank/DDBJ databases">
        <authorList>
            <person name="Nguyen H.D."/>
            <person name="Samba Siva P."/>
            <person name="Cullis J."/>
            <person name="Levesque C.A."/>
            <person name="Hambleton S."/>
        </authorList>
    </citation>
    <scope>NUCLEOTIDE SEQUENCE</scope>
    <source>
        <strain evidence="1">DAOMC 236426</strain>
    </source>
</reference>
<organism evidence="1 2">
    <name type="scientific">Tilletia controversa</name>
    <name type="common">dwarf bunt fungus</name>
    <dbReference type="NCBI Taxonomy" id="13291"/>
    <lineage>
        <taxon>Eukaryota</taxon>
        <taxon>Fungi</taxon>
        <taxon>Dikarya</taxon>
        <taxon>Basidiomycota</taxon>
        <taxon>Ustilaginomycotina</taxon>
        <taxon>Exobasidiomycetes</taxon>
        <taxon>Tilletiales</taxon>
        <taxon>Tilletiaceae</taxon>
        <taxon>Tilletia</taxon>
    </lineage>
</organism>
<reference evidence="1" key="2">
    <citation type="journal article" date="2019" name="IMA Fungus">
        <title>Genome sequencing and comparison of five Tilletia species to identify candidate genes for the detection of regulated species infecting wheat.</title>
        <authorList>
            <person name="Nguyen H.D.T."/>
            <person name="Sultana T."/>
            <person name="Kesanakurti P."/>
            <person name="Hambleton S."/>
        </authorList>
    </citation>
    <scope>NUCLEOTIDE SEQUENCE</scope>
    <source>
        <strain evidence="1">DAOMC 236426</strain>
    </source>
</reference>